<feature type="compositionally biased region" description="Polar residues" evidence="1">
    <location>
        <begin position="257"/>
        <end position="270"/>
    </location>
</feature>
<dbReference type="Proteomes" id="UP001295684">
    <property type="component" value="Unassembled WGS sequence"/>
</dbReference>
<evidence type="ECO:0000256" key="3">
    <source>
        <dbReference type="SAM" id="SignalP"/>
    </source>
</evidence>
<name>A0AAD2D1A2_EUPCR</name>
<comment type="caution">
    <text evidence="4">The sequence shown here is derived from an EMBL/GenBank/DDBJ whole genome shotgun (WGS) entry which is preliminary data.</text>
</comment>
<evidence type="ECO:0000313" key="4">
    <source>
        <dbReference type="EMBL" id="CAI2376073.1"/>
    </source>
</evidence>
<accession>A0AAD2D1A2</accession>
<evidence type="ECO:0000256" key="1">
    <source>
        <dbReference type="SAM" id="MobiDB-lite"/>
    </source>
</evidence>
<keyword evidence="3" id="KW-0732">Signal</keyword>
<reference evidence="4" key="1">
    <citation type="submission" date="2023-07" db="EMBL/GenBank/DDBJ databases">
        <authorList>
            <consortium name="AG Swart"/>
            <person name="Singh M."/>
            <person name="Singh A."/>
            <person name="Seah K."/>
            <person name="Emmerich C."/>
        </authorList>
    </citation>
    <scope>NUCLEOTIDE SEQUENCE</scope>
    <source>
        <strain evidence="4">DP1</strain>
    </source>
</reference>
<protein>
    <submittedName>
        <fullName evidence="4">Uncharacterized protein</fullName>
    </submittedName>
</protein>
<organism evidence="4 5">
    <name type="scientific">Euplotes crassus</name>
    <dbReference type="NCBI Taxonomy" id="5936"/>
    <lineage>
        <taxon>Eukaryota</taxon>
        <taxon>Sar</taxon>
        <taxon>Alveolata</taxon>
        <taxon>Ciliophora</taxon>
        <taxon>Intramacronucleata</taxon>
        <taxon>Spirotrichea</taxon>
        <taxon>Hypotrichia</taxon>
        <taxon>Euplotida</taxon>
        <taxon>Euplotidae</taxon>
        <taxon>Moneuplotes</taxon>
    </lineage>
</organism>
<evidence type="ECO:0000256" key="2">
    <source>
        <dbReference type="SAM" id="Phobius"/>
    </source>
</evidence>
<evidence type="ECO:0000313" key="5">
    <source>
        <dbReference type="Proteomes" id="UP001295684"/>
    </source>
</evidence>
<feature type="region of interest" description="Disordered" evidence="1">
    <location>
        <begin position="257"/>
        <end position="285"/>
    </location>
</feature>
<proteinExistence type="predicted"/>
<keyword evidence="2" id="KW-1133">Transmembrane helix</keyword>
<gene>
    <name evidence="4" type="ORF">ECRASSUSDP1_LOCUS17442</name>
</gene>
<feature type="transmembrane region" description="Helical" evidence="2">
    <location>
        <begin position="218"/>
        <end position="241"/>
    </location>
</feature>
<keyword evidence="5" id="KW-1185">Reference proteome</keyword>
<feature type="chain" id="PRO_5041949717" evidence="3">
    <location>
        <begin position="19"/>
        <end position="295"/>
    </location>
</feature>
<keyword evidence="2" id="KW-0472">Membrane</keyword>
<feature type="signal peptide" evidence="3">
    <location>
        <begin position="1"/>
        <end position="18"/>
    </location>
</feature>
<dbReference type="AlphaFoldDB" id="A0AAD2D1A2"/>
<keyword evidence="2" id="KW-0812">Transmembrane</keyword>
<dbReference type="EMBL" id="CAMPGE010017604">
    <property type="protein sequence ID" value="CAI2376073.1"/>
    <property type="molecule type" value="Genomic_DNA"/>
</dbReference>
<sequence>MKIFVTFACLLFSSFAMSDVKTVQECIQCVNQGDFLCQENNFQLNYHCCSGENFYNDCDYSVRSSWTCNNEAKYIGGQYGVYLNCPTNYEICGERKISFLSENSEVISASSIPADQVCVYELEFEDSHMYDSFRLSSSDIKNSKILLFSNPYSTNYIFEGELQFLENPNEARKEILPTKYGASIIKILVLPQNGNVGSFSISANAFDSKKRGGSSFNWPIYLPIMLGGGMIIANTILCILYKRRKRNQERARLASRLQNNQINNPNSAHQSLIDDQDRTEESSQDFIHHQIHIPH</sequence>